<evidence type="ECO:0000313" key="1">
    <source>
        <dbReference type="EMBL" id="GBM54755.1"/>
    </source>
</evidence>
<comment type="caution">
    <text evidence="1">The sequence shown here is derived from an EMBL/GenBank/DDBJ whole genome shotgun (WGS) entry which is preliminary data.</text>
</comment>
<protein>
    <submittedName>
        <fullName evidence="1">Uncharacterized protein</fullName>
    </submittedName>
</protein>
<dbReference type="AlphaFoldDB" id="A0A4Y2GPM7"/>
<name>A0A4Y2GPM7_ARAVE</name>
<dbReference type="EMBL" id="BGPR01001473">
    <property type="protein sequence ID" value="GBM54755.1"/>
    <property type="molecule type" value="Genomic_DNA"/>
</dbReference>
<gene>
    <name evidence="1" type="ORF">AVEN_259930_1</name>
</gene>
<dbReference type="Proteomes" id="UP000499080">
    <property type="component" value="Unassembled WGS sequence"/>
</dbReference>
<reference evidence="1 2" key="1">
    <citation type="journal article" date="2019" name="Sci. Rep.">
        <title>Orb-weaving spider Araneus ventricosus genome elucidates the spidroin gene catalogue.</title>
        <authorList>
            <person name="Kono N."/>
            <person name="Nakamura H."/>
            <person name="Ohtoshi R."/>
            <person name="Moran D.A.P."/>
            <person name="Shinohara A."/>
            <person name="Yoshida Y."/>
            <person name="Fujiwara M."/>
            <person name="Mori M."/>
            <person name="Tomita M."/>
            <person name="Arakawa K."/>
        </authorList>
    </citation>
    <scope>NUCLEOTIDE SEQUENCE [LARGE SCALE GENOMIC DNA]</scope>
</reference>
<organism evidence="1 2">
    <name type="scientific">Araneus ventricosus</name>
    <name type="common">Orbweaver spider</name>
    <name type="synonym">Epeira ventricosa</name>
    <dbReference type="NCBI Taxonomy" id="182803"/>
    <lineage>
        <taxon>Eukaryota</taxon>
        <taxon>Metazoa</taxon>
        <taxon>Ecdysozoa</taxon>
        <taxon>Arthropoda</taxon>
        <taxon>Chelicerata</taxon>
        <taxon>Arachnida</taxon>
        <taxon>Araneae</taxon>
        <taxon>Araneomorphae</taxon>
        <taxon>Entelegynae</taxon>
        <taxon>Araneoidea</taxon>
        <taxon>Araneidae</taxon>
        <taxon>Araneus</taxon>
    </lineage>
</organism>
<proteinExistence type="predicted"/>
<accession>A0A4Y2GPM7</accession>
<sequence>MGNIWGSSPSHYHVGYSLCVPSVCSMLYTKEVPRQDSLRHIPNEMKTEEVISEDFDNHMQEMHAAIQHTSMAQNMLNIVWSEKDYHTDIASVPERSYIE</sequence>
<evidence type="ECO:0000313" key="2">
    <source>
        <dbReference type="Proteomes" id="UP000499080"/>
    </source>
</evidence>
<keyword evidence="2" id="KW-1185">Reference proteome</keyword>